<evidence type="ECO:0000313" key="3">
    <source>
        <dbReference type="Proteomes" id="UP000663859"/>
    </source>
</evidence>
<dbReference type="PANTHER" id="PTHR33969:SF2">
    <property type="entry name" value="SEGREGATION AND CONDENSATION PROTEIN A"/>
    <property type="match status" value="1"/>
</dbReference>
<dbReference type="Proteomes" id="UP000663859">
    <property type="component" value="Unassembled WGS sequence"/>
</dbReference>
<sequence>MNPTGLVRVELHNFQGPVELLLLLVQGDEINPWEIRVAQVAAHALALATRGNEVGWEVRVYALWITSVLVWTKSRVLLARPSQGLEEEEEEVVALPGTLLGGGALSRHLRGILQGLLEKYPERAQRLPVPPLEDLLPDSFLVPRKPWPVSHLAQALEALLLRRSSRPFVPRPLERGSSVAEKTLWLLEKLSFYRGPCAFSELIPSGTTRLEIASVFLAILELVRQGKLKVWQRDALENGFWVECPSEAMEPCPV</sequence>
<dbReference type="PANTHER" id="PTHR33969">
    <property type="entry name" value="SEGREGATION AND CONDENSATION PROTEIN A"/>
    <property type="match status" value="1"/>
</dbReference>
<dbReference type="AlphaFoldDB" id="A0A8J2BKQ0"/>
<accession>A0A8J2BKQ0</accession>
<evidence type="ECO:0000256" key="1">
    <source>
        <dbReference type="ARBA" id="ARBA00044777"/>
    </source>
</evidence>
<gene>
    <name evidence="2" type="ORF">MPNT_10419</name>
</gene>
<keyword evidence="3" id="KW-1185">Reference proteome</keyword>
<proteinExistence type="predicted"/>
<reference evidence="2" key="1">
    <citation type="submission" date="2021-02" db="EMBL/GenBank/DDBJ databases">
        <authorList>
            <person name="Cremers G."/>
            <person name="Picone N."/>
        </authorList>
    </citation>
    <scope>NUCLEOTIDE SEQUENCE</scope>
    <source>
        <strain evidence="2">PQ17</strain>
    </source>
</reference>
<dbReference type="Gene3D" id="6.10.250.2410">
    <property type="match status" value="1"/>
</dbReference>
<name>A0A8J2BKQ0_9BACT</name>
<dbReference type="Gene3D" id="1.10.10.580">
    <property type="entry name" value="Structural maintenance of chromosome 1. Chain E"/>
    <property type="match status" value="1"/>
</dbReference>
<dbReference type="RefSeq" id="WP_174581823.1">
    <property type="nucleotide sequence ID" value="NZ_CAJNOB010000001.1"/>
</dbReference>
<comment type="caution">
    <text evidence="2">The sequence shown here is derived from an EMBL/GenBank/DDBJ whole genome shotgun (WGS) entry which is preliminary data.</text>
</comment>
<protein>
    <recommendedName>
        <fullName evidence="1">Segregation and condensation protein A</fullName>
    </recommendedName>
</protein>
<dbReference type="InterPro" id="IPR023093">
    <property type="entry name" value="ScpA-like_C"/>
</dbReference>
<evidence type="ECO:0000313" key="2">
    <source>
        <dbReference type="EMBL" id="CAF0689891.1"/>
    </source>
</evidence>
<organism evidence="2 3">
    <name type="scientific">Candidatus Methylacidithermus pantelleriae</name>
    <dbReference type="NCBI Taxonomy" id="2744239"/>
    <lineage>
        <taxon>Bacteria</taxon>
        <taxon>Pseudomonadati</taxon>
        <taxon>Verrucomicrobiota</taxon>
        <taxon>Methylacidiphilae</taxon>
        <taxon>Methylacidiphilales</taxon>
        <taxon>Methylacidiphilaceae</taxon>
        <taxon>Candidatus Methylacidithermus</taxon>
    </lineage>
</organism>
<dbReference type="EMBL" id="CAJNOB010000001">
    <property type="protein sequence ID" value="CAF0689891.1"/>
    <property type="molecule type" value="Genomic_DNA"/>
</dbReference>
<dbReference type="InterPro" id="IPR003768">
    <property type="entry name" value="ScpA"/>
</dbReference>